<dbReference type="RefSeq" id="XP_008619693.1">
    <property type="nucleotide sequence ID" value="XM_008621471.1"/>
</dbReference>
<evidence type="ECO:0000256" key="1">
    <source>
        <dbReference type="ARBA" id="ARBA00004141"/>
    </source>
</evidence>
<organism evidence="9 10">
    <name type="scientific">Saprolegnia diclina (strain VS20)</name>
    <dbReference type="NCBI Taxonomy" id="1156394"/>
    <lineage>
        <taxon>Eukaryota</taxon>
        <taxon>Sar</taxon>
        <taxon>Stramenopiles</taxon>
        <taxon>Oomycota</taxon>
        <taxon>Saprolegniomycetes</taxon>
        <taxon>Saprolegniales</taxon>
        <taxon>Saprolegniaceae</taxon>
        <taxon>Saprolegnia</taxon>
    </lineage>
</organism>
<accession>T0Q0J7</accession>
<feature type="region of interest" description="Disordered" evidence="6">
    <location>
        <begin position="33"/>
        <end position="72"/>
    </location>
</feature>
<comment type="subcellular location">
    <subcellularLocation>
        <location evidence="1">Membrane</location>
        <topology evidence="1">Multi-pass membrane protein</topology>
    </subcellularLocation>
</comment>
<dbReference type="GO" id="GO:0005886">
    <property type="term" value="C:plasma membrane"/>
    <property type="evidence" value="ECO:0007669"/>
    <property type="project" value="TreeGrafter"/>
</dbReference>
<dbReference type="AlphaFoldDB" id="T0Q0J7"/>
<evidence type="ECO:0000256" key="6">
    <source>
        <dbReference type="SAM" id="MobiDB-lite"/>
    </source>
</evidence>
<feature type="transmembrane region" description="Helical" evidence="7">
    <location>
        <begin position="363"/>
        <end position="383"/>
    </location>
</feature>
<dbReference type="PANTHER" id="PTHR10582">
    <property type="entry name" value="TRANSIENT RECEPTOR POTENTIAL ION CHANNEL PROTEIN"/>
    <property type="match status" value="1"/>
</dbReference>
<dbReference type="InterPro" id="IPR024862">
    <property type="entry name" value="TRPV"/>
</dbReference>
<dbReference type="PANTHER" id="PTHR10582:SF2">
    <property type="entry name" value="INACTIVE"/>
    <property type="match status" value="1"/>
</dbReference>
<dbReference type="Proteomes" id="UP000030762">
    <property type="component" value="Unassembled WGS sequence"/>
</dbReference>
<evidence type="ECO:0000256" key="4">
    <source>
        <dbReference type="ARBA" id="ARBA00022989"/>
    </source>
</evidence>
<dbReference type="OrthoDB" id="77651at2759"/>
<name>T0Q0J7_SAPDV</name>
<sequence length="650" mass="73967">MAIYISDVADGTAYPSYHHQDSIGVMVEMTPSEPSTTYMASRTPRSESGHSNYDEQHDVAKPLPPNRRFSQDYDANRSTFRHTRSLAREAAKAQKLRELETIASDLDDWKDNVAQMAGAFRAKVRDSMLFKLLHQDAPDAFSPFDLDAIDDAKKRLLQHPVMRLMVLLKWRAFGLRMYCEQLLMHWLLLLTFTVSLAVGFGIDTATSAKLDQVLVGWLVGMPFLLVSLLATRFLTWKNKVVCACVVFVLVSGAITGLLLKYDKVKALCNSTAPIDEIWDEDGKDGFNKSFVSLNNAVLGLSALYFCLFESREFAADMPDDDVRRDILGRWLRASRYMLTSLVDLVCGKPTSPYLESYWNRIQLPTFFFVFVYVFCEFASPFSANMRVYGGIPALFLLWIMGVSYLEVFPAVGYLLPMMRRMLADVFRYLAFYFPIQCAYTCAYYLLFKSQGYDLKPYEPDQKFIDKFNESLSAVFPGANTTDETLVTRLLEILKTKDKNDMFQGYETVPKSFLTTYLITFGQINMEPFDQLATTSASILGYLLVLTHATIVIVMLLNVLIAMMDKTMGAYMDEAKVEATVTFAECVLRMEKTTTQAMSEVYWRQLDKSKAQVLYENMLRADANEKSEDSAVLHAIDKISSRVKSLQTRRK</sequence>
<evidence type="ECO:0000313" key="10">
    <source>
        <dbReference type="Proteomes" id="UP000030762"/>
    </source>
</evidence>
<evidence type="ECO:0000256" key="2">
    <source>
        <dbReference type="ARBA" id="ARBA00022692"/>
    </source>
</evidence>
<dbReference type="GeneID" id="19956030"/>
<feature type="transmembrane region" description="Helical" evidence="7">
    <location>
        <begin position="182"/>
        <end position="202"/>
    </location>
</feature>
<keyword evidence="3" id="KW-0677">Repeat</keyword>
<feature type="transmembrane region" description="Helical" evidence="7">
    <location>
        <begin position="538"/>
        <end position="561"/>
    </location>
</feature>
<keyword evidence="10" id="KW-1185">Reference proteome</keyword>
<feature type="compositionally biased region" description="Basic and acidic residues" evidence="6">
    <location>
        <begin position="44"/>
        <end position="60"/>
    </location>
</feature>
<evidence type="ECO:0000256" key="3">
    <source>
        <dbReference type="ARBA" id="ARBA00022737"/>
    </source>
</evidence>
<dbReference type="GO" id="GO:0005216">
    <property type="term" value="F:monoatomic ion channel activity"/>
    <property type="evidence" value="ECO:0007669"/>
    <property type="project" value="InterPro"/>
</dbReference>
<gene>
    <name evidence="9" type="ORF">SDRG_15303</name>
</gene>
<dbReference type="InParanoid" id="T0Q0J7"/>
<dbReference type="InterPro" id="IPR005821">
    <property type="entry name" value="Ion_trans_dom"/>
</dbReference>
<keyword evidence="2 7" id="KW-0812">Transmembrane</keyword>
<evidence type="ECO:0000256" key="7">
    <source>
        <dbReference type="SAM" id="Phobius"/>
    </source>
</evidence>
<feature type="domain" description="Ion transport" evidence="8">
    <location>
        <begin position="341"/>
        <end position="563"/>
    </location>
</feature>
<keyword evidence="5 7" id="KW-0472">Membrane</keyword>
<dbReference type="Pfam" id="PF00520">
    <property type="entry name" value="Ion_trans"/>
    <property type="match status" value="1"/>
</dbReference>
<protein>
    <recommendedName>
        <fullName evidence="8">Ion transport domain-containing protein</fullName>
    </recommendedName>
</protein>
<keyword evidence="4 7" id="KW-1133">Transmembrane helix</keyword>
<dbReference type="OMA" id="DGATHPC"/>
<feature type="transmembrane region" description="Helical" evidence="7">
    <location>
        <begin position="395"/>
        <end position="416"/>
    </location>
</feature>
<evidence type="ECO:0000259" key="8">
    <source>
        <dbReference type="Pfam" id="PF00520"/>
    </source>
</evidence>
<dbReference type="GO" id="GO:0098703">
    <property type="term" value="P:calcium ion import across plasma membrane"/>
    <property type="evidence" value="ECO:0007669"/>
    <property type="project" value="TreeGrafter"/>
</dbReference>
<dbReference type="VEuPathDB" id="FungiDB:SDRG_15303"/>
<dbReference type="STRING" id="1156394.T0Q0J7"/>
<dbReference type="EMBL" id="JH767219">
    <property type="protein sequence ID" value="EQC26880.1"/>
    <property type="molecule type" value="Genomic_DNA"/>
</dbReference>
<feature type="transmembrane region" description="Helical" evidence="7">
    <location>
        <begin position="428"/>
        <end position="447"/>
    </location>
</feature>
<evidence type="ECO:0000256" key="5">
    <source>
        <dbReference type="ARBA" id="ARBA00023136"/>
    </source>
</evidence>
<feature type="transmembrane region" description="Helical" evidence="7">
    <location>
        <begin position="214"/>
        <end position="233"/>
    </location>
</feature>
<evidence type="ECO:0000313" key="9">
    <source>
        <dbReference type="EMBL" id="EQC26880.1"/>
    </source>
</evidence>
<reference evidence="9 10" key="1">
    <citation type="submission" date="2012-04" db="EMBL/GenBank/DDBJ databases">
        <title>The Genome Sequence of Saprolegnia declina VS20.</title>
        <authorList>
            <consortium name="The Broad Institute Genome Sequencing Platform"/>
            <person name="Russ C."/>
            <person name="Nusbaum C."/>
            <person name="Tyler B."/>
            <person name="van West P."/>
            <person name="Dieguez-Uribeondo J."/>
            <person name="de Bruijn I."/>
            <person name="Tripathy S."/>
            <person name="Jiang R."/>
            <person name="Young S.K."/>
            <person name="Zeng Q."/>
            <person name="Gargeya S."/>
            <person name="Fitzgerald M."/>
            <person name="Haas B."/>
            <person name="Abouelleil A."/>
            <person name="Alvarado L."/>
            <person name="Arachchi H.M."/>
            <person name="Berlin A."/>
            <person name="Chapman S.B."/>
            <person name="Goldberg J."/>
            <person name="Griggs A."/>
            <person name="Gujja S."/>
            <person name="Hansen M."/>
            <person name="Howarth C."/>
            <person name="Imamovic A."/>
            <person name="Larimer J."/>
            <person name="McCowen C."/>
            <person name="Montmayeur A."/>
            <person name="Murphy C."/>
            <person name="Neiman D."/>
            <person name="Pearson M."/>
            <person name="Priest M."/>
            <person name="Roberts A."/>
            <person name="Saif S."/>
            <person name="Shea T."/>
            <person name="Sisk P."/>
            <person name="Sykes S."/>
            <person name="Wortman J."/>
            <person name="Nusbaum C."/>
            <person name="Birren B."/>
        </authorList>
    </citation>
    <scope>NUCLEOTIDE SEQUENCE [LARGE SCALE GENOMIC DNA]</scope>
    <source>
        <strain evidence="9 10">VS20</strain>
    </source>
</reference>
<feature type="transmembrane region" description="Helical" evidence="7">
    <location>
        <begin position="240"/>
        <end position="259"/>
    </location>
</feature>
<proteinExistence type="predicted"/>